<dbReference type="InterPro" id="IPR004843">
    <property type="entry name" value="Calcineurin-like_PHP"/>
</dbReference>
<evidence type="ECO:0000313" key="16">
    <source>
        <dbReference type="EMBL" id="KAI0302792.1"/>
    </source>
</evidence>
<dbReference type="Proteomes" id="UP001203297">
    <property type="component" value="Unassembled WGS sequence"/>
</dbReference>
<dbReference type="InterPro" id="IPR006186">
    <property type="entry name" value="Ser/Thr-sp_prot-phosphatase"/>
</dbReference>
<comment type="catalytic activity">
    <reaction evidence="12">
        <text>O-phospho-L-seryl-[protein] + H2O = L-seryl-[protein] + phosphate</text>
        <dbReference type="Rhea" id="RHEA:20629"/>
        <dbReference type="Rhea" id="RHEA-COMP:9863"/>
        <dbReference type="Rhea" id="RHEA-COMP:11604"/>
        <dbReference type="ChEBI" id="CHEBI:15377"/>
        <dbReference type="ChEBI" id="CHEBI:29999"/>
        <dbReference type="ChEBI" id="CHEBI:43474"/>
        <dbReference type="ChEBI" id="CHEBI:83421"/>
        <dbReference type="EC" id="3.1.3.16"/>
    </reaction>
</comment>
<comment type="cofactor">
    <cofactor evidence="1">
        <name>Zn(2+)</name>
        <dbReference type="ChEBI" id="CHEBI:29105"/>
    </cofactor>
</comment>
<dbReference type="GO" id="GO:0046872">
    <property type="term" value="F:metal ion binding"/>
    <property type="evidence" value="ECO:0007669"/>
    <property type="project" value="UniProtKB-KW"/>
</dbReference>
<proteinExistence type="inferred from homology"/>
<comment type="subunit">
    <text evidence="4">Composed of two components (A and B), the A component is the catalytic subunit and the B component confers calcium sensitivity.</text>
</comment>
<evidence type="ECO:0000256" key="7">
    <source>
        <dbReference type="ARBA" id="ARBA00022801"/>
    </source>
</evidence>
<comment type="caution">
    <text evidence="16">The sequence shown here is derived from an EMBL/GenBank/DDBJ whole genome shotgun (WGS) entry which is preliminary data.</text>
</comment>
<sequence>MAGKTQLERAINQIQGRGPAPDIDFTQHQLENGYTISTQERVVKEVISPLPFNHISSVQAPAMNIPTDDQFFSKTEKGKPDIAYLKNHFYREGRVKEEHALYIIEKATEILHAEPNLLHVDAPVTVCGDIHGQYYDLMKLFEIGGNPATTRYLFLGDYVDRGYFSIEVCVVSLACVSVEFNIRPVCSLPLVAQDLVPRHHFPLTRKSRCRHLTDYFTFKLECKRKYSERLYEACMNSFCALPLAAIMNKQFFCIHGGLSPELNTLDDIRNVNRPFPRAPTSGLMCDILWSDPVEDFGQEKGSESFVHNHVRGCSYFFTYQAACAFLERNRLLSIIRAHEAQDAGYRMYRKTRTTGFPSVMTLFSAPNYLDVYNNKAAILKYESNVLNIRQFNCTPHPYWLPNFMDAFTWSLPFVGEKITDMLVAVLNTCTKEELMESSDDESAVVSPTMPAEDAAERRRIVRNKILALAGWRAFSQEESERVSELKNVSGSNKLPYGTLALGAEGIKDAIKGFDDARKSDIENERLPPDLVDADSEEGKAYISSLPQTPAEGSHTSGEFSPNGVTAALEEAFSSAPSSPVGPPTPISPTVGTGPVTPFRRGHARQASLGTTMTSPSTRRRSIESTMSLLKEAADGKEDADFEQLADQVVGKEKSKEAKENAVPAR</sequence>
<organism evidence="16 17">
    <name type="scientific">Multifurca ochricompacta</name>
    <dbReference type="NCBI Taxonomy" id="376703"/>
    <lineage>
        <taxon>Eukaryota</taxon>
        <taxon>Fungi</taxon>
        <taxon>Dikarya</taxon>
        <taxon>Basidiomycota</taxon>
        <taxon>Agaricomycotina</taxon>
        <taxon>Agaricomycetes</taxon>
        <taxon>Russulales</taxon>
        <taxon>Russulaceae</taxon>
        <taxon>Multifurca</taxon>
    </lineage>
</organism>
<dbReference type="Gene3D" id="3.60.21.10">
    <property type="match status" value="1"/>
</dbReference>
<evidence type="ECO:0000256" key="14">
    <source>
        <dbReference type="SAM" id="MobiDB-lite"/>
    </source>
</evidence>
<keyword evidence="7" id="KW-0378">Hydrolase</keyword>
<protein>
    <recommendedName>
        <fullName evidence="5">protein-serine/threonine phosphatase</fullName>
        <ecNumber evidence="5">3.1.3.16</ecNumber>
    </recommendedName>
</protein>
<dbReference type="SUPFAM" id="SSF56300">
    <property type="entry name" value="Metallo-dependent phosphatases"/>
    <property type="match status" value="1"/>
</dbReference>
<evidence type="ECO:0000313" key="17">
    <source>
        <dbReference type="Proteomes" id="UP001203297"/>
    </source>
</evidence>
<evidence type="ECO:0000256" key="6">
    <source>
        <dbReference type="ARBA" id="ARBA00022723"/>
    </source>
</evidence>
<keyword evidence="6" id="KW-0479">Metal-binding</keyword>
<keyword evidence="9" id="KW-0112">Calmodulin-binding</keyword>
<dbReference type="GO" id="GO:0033192">
    <property type="term" value="F:calmodulin-dependent protein phosphatase activity"/>
    <property type="evidence" value="ECO:0007669"/>
    <property type="project" value="InterPro"/>
</dbReference>
<evidence type="ECO:0000256" key="8">
    <source>
        <dbReference type="ARBA" id="ARBA00022833"/>
    </source>
</evidence>
<feature type="region of interest" description="Disordered" evidence="14">
    <location>
        <begin position="571"/>
        <end position="622"/>
    </location>
</feature>
<comment type="cofactor">
    <cofactor evidence="2">
        <name>Fe(3+)</name>
        <dbReference type="ChEBI" id="CHEBI:29034"/>
    </cofactor>
</comment>
<evidence type="ECO:0000259" key="15">
    <source>
        <dbReference type="SMART" id="SM00156"/>
    </source>
</evidence>
<evidence type="ECO:0000256" key="13">
    <source>
        <dbReference type="ARBA" id="ARBA00048336"/>
    </source>
</evidence>
<feature type="domain" description="Serine/threonine specific protein phosphatases" evidence="15">
    <location>
        <begin position="95"/>
        <end position="404"/>
    </location>
</feature>
<comment type="similarity">
    <text evidence="3">Belongs to the PPP phosphatase family. PP-2B subfamily.</text>
</comment>
<evidence type="ECO:0000256" key="12">
    <source>
        <dbReference type="ARBA" id="ARBA00047761"/>
    </source>
</evidence>
<dbReference type="CDD" id="cd07416">
    <property type="entry name" value="MPP_PP2B"/>
    <property type="match status" value="1"/>
</dbReference>
<evidence type="ECO:0000256" key="9">
    <source>
        <dbReference type="ARBA" id="ARBA00022860"/>
    </source>
</evidence>
<accession>A0AAD4QPF6</accession>
<evidence type="ECO:0000256" key="1">
    <source>
        <dbReference type="ARBA" id="ARBA00001947"/>
    </source>
</evidence>
<evidence type="ECO:0000256" key="2">
    <source>
        <dbReference type="ARBA" id="ARBA00001965"/>
    </source>
</evidence>
<evidence type="ECO:0000256" key="11">
    <source>
        <dbReference type="ARBA" id="ARBA00023004"/>
    </source>
</evidence>
<dbReference type="SMART" id="SM00156">
    <property type="entry name" value="PP2Ac"/>
    <property type="match status" value="1"/>
</dbReference>
<evidence type="ECO:0000256" key="4">
    <source>
        <dbReference type="ARBA" id="ARBA00011112"/>
    </source>
</evidence>
<dbReference type="PANTHER" id="PTHR45673">
    <property type="entry name" value="SERINE/THREONINE-PROTEIN PHOSPHATASE 2B CATALYTIC SUBUNIT 1-RELATED"/>
    <property type="match status" value="1"/>
</dbReference>
<dbReference type="GO" id="GO:0005516">
    <property type="term" value="F:calmodulin binding"/>
    <property type="evidence" value="ECO:0007669"/>
    <property type="project" value="UniProtKB-KW"/>
</dbReference>
<dbReference type="GO" id="GO:0097720">
    <property type="term" value="P:calcineurin-mediated signaling"/>
    <property type="evidence" value="ECO:0007669"/>
    <property type="project" value="InterPro"/>
</dbReference>
<gene>
    <name evidence="16" type="ORF">B0F90DRAFT_1816348</name>
</gene>
<keyword evidence="8" id="KW-0862">Zinc</keyword>
<dbReference type="InterPro" id="IPR043360">
    <property type="entry name" value="PP2B"/>
</dbReference>
<evidence type="ECO:0000256" key="3">
    <source>
        <dbReference type="ARBA" id="ARBA00009905"/>
    </source>
</evidence>
<dbReference type="Pfam" id="PF00149">
    <property type="entry name" value="Metallophos"/>
    <property type="match status" value="1"/>
</dbReference>
<evidence type="ECO:0000256" key="10">
    <source>
        <dbReference type="ARBA" id="ARBA00022912"/>
    </source>
</evidence>
<keyword evidence="17" id="KW-1185">Reference proteome</keyword>
<dbReference type="InterPro" id="IPR041751">
    <property type="entry name" value="MPP_PP2B"/>
</dbReference>
<dbReference type="InterPro" id="IPR029052">
    <property type="entry name" value="Metallo-depent_PP-like"/>
</dbReference>
<dbReference type="AlphaFoldDB" id="A0AAD4QPF6"/>
<keyword evidence="10" id="KW-0904">Protein phosphatase</keyword>
<dbReference type="PRINTS" id="PR00114">
    <property type="entry name" value="STPHPHTASE"/>
</dbReference>
<evidence type="ECO:0000256" key="5">
    <source>
        <dbReference type="ARBA" id="ARBA00013081"/>
    </source>
</evidence>
<reference evidence="16" key="1">
    <citation type="journal article" date="2022" name="New Phytol.">
        <title>Evolutionary transition to the ectomycorrhizal habit in the genomes of a hyperdiverse lineage of mushroom-forming fungi.</title>
        <authorList>
            <person name="Looney B."/>
            <person name="Miyauchi S."/>
            <person name="Morin E."/>
            <person name="Drula E."/>
            <person name="Courty P.E."/>
            <person name="Kohler A."/>
            <person name="Kuo A."/>
            <person name="LaButti K."/>
            <person name="Pangilinan J."/>
            <person name="Lipzen A."/>
            <person name="Riley R."/>
            <person name="Andreopoulos W."/>
            <person name="He G."/>
            <person name="Johnson J."/>
            <person name="Nolan M."/>
            <person name="Tritt A."/>
            <person name="Barry K.W."/>
            <person name="Grigoriev I.V."/>
            <person name="Nagy L.G."/>
            <person name="Hibbett D."/>
            <person name="Henrissat B."/>
            <person name="Matheny P.B."/>
            <person name="Labbe J."/>
            <person name="Martin F.M."/>
        </authorList>
    </citation>
    <scope>NUCLEOTIDE SEQUENCE</scope>
    <source>
        <strain evidence="16">BPL690</strain>
    </source>
</reference>
<dbReference type="EMBL" id="WTXG01000010">
    <property type="protein sequence ID" value="KAI0302792.1"/>
    <property type="molecule type" value="Genomic_DNA"/>
</dbReference>
<comment type="catalytic activity">
    <reaction evidence="13">
        <text>O-phospho-L-threonyl-[protein] + H2O = L-threonyl-[protein] + phosphate</text>
        <dbReference type="Rhea" id="RHEA:47004"/>
        <dbReference type="Rhea" id="RHEA-COMP:11060"/>
        <dbReference type="Rhea" id="RHEA-COMP:11605"/>
        <dbReference type="ChEBI" id="CHEBI:15377"/>
        <dbReference type="ChEBI" id="CHEBI:30013"/>
        <dbReference type="ChEBI" id="CHEBI:43474"/>
        <dbReference type="ChEBI" id="CHEBI:61977"/>
        <dbReference type="EC" id="3.1.3.16"/>
    </reaction>
</comment>
<dbReference type="EC" id="3.1.3.16" evidence="5"/>
<keyword evidence="11" id="KW-0408">Iron</keyword>
<name>A0AAD4QPF6_9AGAM</name>